<sequence>MNKQYYVYVLTNKSNKVLYVGVTNNLRRRIFEHKNKLVEGFSKKYNLNKLVYYEVTNDVKSA</sequence>
<dbReference type="Gene3D" id="3.40.1440.10">
    <property type="entry name" value="GIY-YIG endonuclease"/>
    <property type="match status" value="1"/>
</dbReference>
<evidence type="ECO:0000259" key="1">
    <source>
        <dbReference type="PROSITE" id="PS50164"/>
    </source>
</evidence>
<dbReference type="InterPro" id="IPR050190">
    <property type="entry name" value="UPF0213_domain"/>
</dbReference>
<dbReference type="AlphaFoldDB" id="X1HKE2"/>
<dbReference type="PANTHER" id="PTHR34477:SF5">
    <property type="entry name" value="BSL5627 PROTEIN"/>
    <property type="match status" value="1"/>
</dbReference>
<reference evidence="2" key="1">
    <citation type="journal article" date="2014" name="Front. Microbiol.">
        <title>High frequency of phylogenetically diverse reductive dehalogenase-homologous genes in deep subseafloor sedimentary metagenomes.</title>
        <authorList>
            <person name="Kawai M."/>
            <person name="Futagami T."/>
            <person name="Toyoda A."/>
            <person name="Takaki Y."/>
            <person name="Nishi S."/>
            <person name="Hori S."/>
            <person name="Arai W."/>
            <person name="Tsubouchi T."/>
            <person name="Morono Y."/>
            <person name="Uchiyama I."/>
            <person name="Ito T."/>
            <person name="Fujiyama A."/>
            <person name="Inagaki F."/>
            <person name="Takami H."/>
        </authorList>
    </citation>
    <scope>NUCLEOTIDE SEQUENCE</scope>
    <source>
        <strain evidence="2">Expedition CK06-06</strain>
    </source>
</reference>
<gene>
    <name evidence="2" type="ORF">S03H2_30611</name>
</gene>
<dbReference type="EMBL" id="BARU01018525">
    <property type="protein sequence ID" value="GAH57500.1"/>
    <property type="molecule type" value="Genomic_DNA"/>
</dbReference>
<protein>
    <recommendedName>
        <fullName evidence="1">GIY-YIG domain-containing protein</fullName>
    </recommendedName>
</protein>
<dbReference type="PANTHER" id="PTHR34477">
    <property type="entry name" value="UPF0213 PROTEIN YHBQ"/>
    <property type="match status" value="1"/>
</dbReference>
<dbReference type="SUPFAM" id="SSF82771">
    <property type="entry name" value="GIY-YIG endonuclease"/>
    <property type="match status" value="1"/>
</dbReference>
<organism evidence="2">
    <name type="scientific">marine sediment metagenome</name>
    <dbReference type="NCBI Taxonomy" id="412755"/>
    <lineage>
        <taxon>unclassified sequences</taxon>
        <taxon>metagenomes</taxon>
        <taxon>ecological metagenomes</taxon>
    </lineage>
</organism>
<accession>X1HKE2</accession>
<name>X1HKE2_9ZZZZ</name>
<dbReference type="Pfam" id="PF01541">
    <property type="entry name" value="GIY-YIG"/>
    <property type="match status" value="1"/>
</dbReference>
<evidence type="ECO:0000313" key="2">
    <source>
        <dbReference type="EMBL" id="GAH57500.1"/>
    </source>
</evidence>
<feature type="domain" description="GIY-YIG" evidence="1">
    <location>
        <begin position="3"/>
        <end position="62"/>
    </location>
</feature>
<dbReference type="InterPro" id="IPR035901">
    <property type="entry name" value="GIY-YIG_endonuc_sf"/>
</dbReference>
<feature type="non-terminal residue" evidence="2">
    <location>
        <position position="62"/>
    </location>
</feature>
<comment type="caution">
    <text evidence="2">The sequence shown here is derived from an EMBL/GenBank/DDBJ whole genome shotgun (WGS) entry which is preliminary data.</text>
</comment>
<dbReference type="PROSITE" id="PS50164">
    <property type="entry name" value="GIY_YIG"/>
    <property type="match status" value="1"/>
</dbReference>
<proteinExistence type="predicted"/>
<dbReference type="InterPro" id="IPR000305">
    <property type="entry name" value="GIY-YIG_endonuc"/>
</dbReference>